<dbReference type="Pfam" id="PF13692">
    <property type="entry name" value="Glyco_trans_1_4"/>
    <property type="match status" value="1"/>
</dbReference>
<dbReference type="GO" id="GO:1901137">
    <property type="term" value="P:carbohydrate derivative biosynthetic process"/>
    <property type="evidence" value="ECO:0007669"/>
    <property type="project" value="UniProtKB-ARBA"/>
</dbReference>
<evidence type="ECO:0000259" key="3">
    <source>
        <dbReference type="Pfam" id="PF13439"/>
    </source>
</evidence>
<evidence type="ECO:0000256" key="2">
    <source>
        <dbReference type="ARBA" id="ARBA00022679"/>
    </source>
</evidence>
<organism evidence="4 5">
    <name type="scientific">Schaalia odontolytica</name>
    <dbReference type="NCBI Taxonomy" id="1660"/>
    <lineage>
        <taxon>Bacteria</taxon>
        <taxon>Bacillati</taxon>
        <taxon>Actinomycetota</taxon>
        <taxon>Actinomycetes</taxon>
        <taxon>Actinomycetales</taxon>
        <taxon>Actinomycetaceae</taxon>
        <taxon>Schaalia</taxon>
    </lineage>
</organism>
<keyword evidence="1" id="KW-0328">Glycosyltransferase</keyword>
<dbReference type="EMBL" id="CP046315">
    <property type="protein sequence ID" value="QGS11359.1"/>
    <property type="molecule type" value="Genomic_DNA"/>
</dbReference>
<dbReference type="SUPFAM" id="SSF53756">
    <property type="entry name" value="UDP-Glycosyltransferase/glycogen phosphorylase"/>
    <property type="match status" value="1"/>
</dbReference>
<dbReference type="PANTHER" id="PTHR45947:SF14">
    <property type="entry name" value="SLL1723 PROTEIN"/>
    <property type="match status" value="1"/>
</dbReference>
<evidence type="ECO:0000313" key="4">
    <source>
        <dbReference type="EMBL" id="QGS11359.1"/>
    </source>
</evidence>
<dbReference type="Pfam" id="PF13439">
    <property type="entry name" value="Glyco_transf_4"/>
    <property type="match status" value="1"/>
</dbReference>
<name>A0A857A883_9ACTO</name>
<dbReference type="RefSeq" id="WP_003794834.1">
    <property type="nucleotide sequence ID" value="NZ_CP046315.1"/>
</dbReference>
<dbReference type="Proteomes" id="UP000424490">
    <property type="component" value="Chromosome"/>
</dbReference>
<proteinExistence type="predicted"/>
<accession>A0A857A883</accession>
<gene>
    <name evidence="4" type="ORF">FOC40_08060</name>
</gene>
<sequence length="402" mass="43402">MTRIGYVLKVYPRFSETFVVTEMLARQNLGQDQRIYALRPTTDTRFHPEIAYVEAPVSWVPRPRKASEMWNILTSGLADEEMRTRFAALMPAIASLPADDVAQGIALALAAREDGITHLHAHFASLAGRTAWIASSLSGIPFTVTTHAKDIYHESVDVDLLRRICADAAQVIAISQYNMDYLERVLEGTGARLVLQRNALELARFSYRDPEPATGTLRVVAVGRLVEKKGFADLIDALAILRDQGVAVDASIIGEGDLKDDLARRIEERGLTASCRLCGARTQSEVREALEGADVFVAPCIPGSDGNIDGLPTVILESMAVGTPVVATVVTAIPEVIINGRSGVLLPPGSPESIAQALADIASGATPVVELARGARALIEEHYDSRRQASALARLESDEETL</sequence>
<feature type="domain" description="Glycosyltransferase subfamily 4-like N-terminal" evidence="3">
    <location>
        <begin position="84"/>
        <end position="187"/>
    </location>
</feature>
<dbReference type="InterPro" id="IPR028098">
    <property type="entry name" value="Glyco_trans_4-like_N"/>
</dbReference>
<keyword evidence="2 4" id="KW-0808">Transferase</keyword>
<evidence type="ECO:0000256" key="1">
    <source>
        <dbReference type="ARBA" id="ARBA00022676"/>
    </source>
</evidence>
<dbReference type="GO" id="GO:0016757">
    <property type="term" value="F:glycosyltransferase activity"/>
    <property type="evidence" value="ECO:0007669"/>
    <property type="project" value="UniProtKB-KW"/>
</dbReference>
<dbReference type="AlphaFoldDB" id="A0A857A883"/>
<dbReference type="InterPro" id="IPR050194">
    <property type="entry name" value="Glycosyltransferase_grp1"/>
</dbReference>
<evidence type="ECO:0000313" key="5">
    <source>
        <dbReference type="Proteomes" id="UP000424490"/>
    </source>
</evidence>
<dbReference type="PANTHER" id="PTHR45947">
    <property type="entry name" value="SULFOQUINOVOSYL TRANSFERASE SQD2"/>
    <property type="match status" value="1"/>
</dbReference>
<dbReference type="Gene3D" id="3.40.50.2000">
    <property type="entry name" value="Glycogen Phosphorylase B"/>
    <property type="match status" value="2"/>
</dbReference>
<reference evidence="4 5" key="1">
    <citation type="submission" date="2019-11" db="EMBL/GenBank/DDBJ databases">
        <title>FDA dAtabase for Regulatory Grade micrObial Sequences (FDA-ARGOS): Supporting development and validation of Infectious Disease Dx tests.</title>
        <authorList>
            <person name="Stonesifer R."/>
            <person name="Tallon L."/>
            <person name="Sadzewicz L."/>
            <person name="Vavikolanu K."/>
            <person name="Mehta A."/>
            <person name="Aluvathingal J."/>
            <person name="Nadendla S."/>
            <person name="Myers T."/>
            <person name="Yan Y."/>
            <person name="Sichtig H."/>
        </authorList>
    </citation>
    <scope>NUCLEOTIDE SEQUENCE [LARGE SCALE GENOMIC DNA]</scope>
    <source>
        <strain evidence="4 5">FDAARGOS_732</strain>
    </source>
</reference>
<protein>
    <submittedName>
        <fullName evidence="4">Glycosyltransferase</fullName>
    </submittedName>
</protein>